<organism evidence="2 3">
    <name type="scientific">Lactobacillus delbrueckii</name>
    <dbReference type="NCBI Taxonomy" id="1584"/>
    <lineage>
        <taxon>Bacteria</taxon>
        <taxon>Bacillati</taxon>
        <taxon>Bacillota</taxon>
        <taxon>Bacilli</taxon>
        <taxon>Lactobacillales</taxon>
        <taxon>Lactobacillaceae</taxon>
        <taxon>Lactobacillus</taxon>
    </lineage>
</organism>
<dbReference type="Pfam" id="PF13275">
    <property type="entry name" value="S4_2"/>
    <property type="match status" value="1"/>
</dbReference>
<evidence type="ECO:0000313" key="3">
    <source>
        <dbReference type="Proteomes" id="UP001054884"/>
    </source>
</evidence>
<sequence>MSFPGKKTIIYKWNTSFTLVKVKTIETFAINGEFITLGQFLKDECIVSSGGQAKWYLKDSPVLVNGDKEDRRGRKLYPGDRLSVAGKEYELVQGL</sequence>
<keyword evidence="1" id="KW-0694">RNA-binding</keyword>
<dbReference type="NCBIfam" id="TIGR02988">
    <property type="entry name" value="YaaA_near_RecF"/>
    <property type="match status" value="1"/>
</dbReference>
<dbReference type="PROSITE" id="PS50889">
    <property type="entry name" value="S4"/>
    <property type="match status" value="1"/>
</dbReference>
<gene>
    <name evidence="2" type="ORF">ME791_09560</name>
</gene>
<dbReference type="AlphaFoldDB" id="A0ABD0AFY3"/>
<reference evidence="2 3" key="1">
    <citation type="journal article" date="2022" name="J. Dairy Sci.">
        <title>Genetic diversity of Lactobacillus delbrueckii isolated from raw milk in Hokkaido, Japan.</title>
        <authorList>
            <person name="Tsuchihashi H."/>
            <person name="Ichikawa A."/>
            <person name="Takeda M."/>
            <person name="Koizumi A."/>
            <person name="Mizoguchi C."/>
            <person name="Ishida T."/>
            <person name="Kimura K."/>
        </authorList>
    </citation>
    <scope>NUCLEOTIDE SEQUENCE [LARGE SCALE GENOMIC DNA]</scope>
    <source>
        <strain evidence="2 3">ME-791</strain>
    </source>
</reference>
<dbReference type="InterPro" id="IPR036986">
    <property type="entry name" value="S4_RNA-bd_sf"/>
</dbReference>
<protein>
    <submittedName>
        <fullName evidence="2">S4-like RNA binding protein</fullName>
    </submittedName>
</protein>
<accession>A0ABD0AFY3</accession>
<dbReference type="GO" id="GO:0003723">
    <property type="term" value="F:RNA binding"/>
    <property type="evidence" value="ECO:0007669"/>
    <property type="project" value="UniProtKB-KW"/>
</dbReference>
<dbReference type="Proteomes" id="UP001054884">
    <property type="component" value="Unassembled WGS sequence"/>
</dbReference>
<dbReference type="SUPFAM" id="SSF55174">
    <property type="entry name" value="Alpha-L RNA-binding motif"/>
    <property type="match status" value="1"/>
</dbReference>
<dbReference type="InterPro" id="IPR014330">
    <property type="entry name" value="RNA-bd_S4-rel_YaaA"/>
</dbReference>
<evidence type="ECO:0000313" key="2">
    <source>
        <dbReference type="EMBL" id="GHN33804.1"/>
    </source>
</evidence>
<evidence type="ECO:0000256" key="1">
    <source>
        <dbReference type="PROSITE-ProRule" id="PRU00182"/>
    </source>
</evidence>
<name>A0ABD0AFY3_9LACO</name>
<dbReference type="Gene3D" id="3.10.290.10">
    <property type="entry name" value="RNA-binding S4 domain"/>
    <property type="match status" value="1"/>
</dbReference>
<comment type="caution">
    <text evidence="2">The sequence shown here is derived from an EMBL/GenBank/DDBJ whole genome shotgun (WGS) entry which is preliminary data.</text>
</comment>
<dbReference type="EMBL" id="BNHY01000017">
    <property type="protein sequence ID" value="GHN33804.1"/>
    <property type="molecule type" value="Genomic_DNA"/>
</dbReference>
<proteinExistence type="predicted"/>